<feature type="region of interest" description="Disordered" evidence="1">
    <location>
        <begin position="21"/>
        <end position="64"/>
    </location>
</feature>
<reference evidence="3 4" key="1">
    <citation type="journal article" date="2012" name="J. Bacteriol.">
        <title>Genome Sequence of Radiation-Resistant Modestobacter marinus Strain BC501, a Representative Actinobacterium That Thrives on Calcareous Stone Surfaces.</title>
        <authorList>
            <person name="Normand P."/>
            <person name="Gury J."/>
            <person name="Pujic P."/>
            <person name="Chouaia B."/>
            <person name="Crotti E."/>
            <person name="Brusetti L."/>
            <person name="Daffonchio D."/>
            <person name="Vacherie B."/>
            <person name="Barbe V."/>
            <person name="Medigue C."/>
            <person name="Calteau A."/>
            <person name="Ghodhbane-Gtari F."/>
            <person name="Essoussi I."/>
            <person name="Nouioui I."/>
            <person name="Abbassi-Ghozzi I."/>
            <person name="Gtari M."/>
        </authorList>
    </citation>
    <scope>NUCLEOTIDE SEQUENCE [LARGE SCALE GENOMIC DNA]</scope>
    <source>
        <strain evidence="4">BC 501</strain>
    </source>
</reference>
<dbReference type="PATRIC" id="fig|477641.3.peg.995"/>
<evidence type="ECO:0000313" key="3">
    <source>
        <dbReference type="EMBL" id="CCH86510.1"/>
    </source>
</evidence>
<dbReference type="PANTHER" id="PTHR34385">
    <property type="entry name" value="D-ALANYL-D-ALANINE CARBOXYPEPTIDASE"/>
    <property type="match status" value="1"/>
</dbReference>
<dbReference type="InterPro" id="IPR058193">
    <property type="entry name" value="VanY/YodJ_core_dom"/>
</dbReference>
<dbReference type="OMA" id="IQNPDNI"/>
<dbReference type="GO" id="GO:0006508">
    <property type="term" value="P:proteolysis"/>
    <property type="evidence" value="ECO:0007669"/>
    <property type="project" value="InterPro"/>
</dbReference>
<dbReference type="SUPFAM" id="SSF55166">
    <property type="entry name" value="Hedgehog/DD-peptidase"/>
    <property type="match status" value="1"/>
</dbReference>
<evidence type="ECO:0000313" key="4">
    <source>
        <dbReference type="Proteomes" id="UP000006461"/>
    </source>
</evidence>
<dbReference type="GO" id="GO:0009002">
    <property type="term" value="F:serine-type D-Ala-D-Ala carboxypeptidase activity"/>
    <property type="evidence" value="ECO:0007669"/>
    <property type="project" value="UniProtKB-EC"/>
</dbReference>
<dbReference type="Pfam" id="PF02557">
    <property type="entry name" value="VanY"/>
    <property type="match status" value="1"/>
</dbReference>
<dbReference type="Gene3D" id="3.30.1380.10">
    <property type="match status" value="1"/>
</dbReference>
<keyword evidence="3" id="KW-0121">Carboxypeptidase</keyword>
<accession>I4ESZ7</accession>
<protein>
    <submittedName>
        <fullName evidence="3">Serine-type D-Ala-D-Ala carboxypeptidase</fullName>
        <ecNumber evidence="3">3.4.16.4</ecNumber>
    </submittedName>
</protein>
<feature type="compositionally biased region" description="Low complexity" evidence="1">
    <location>
        <begin position="25"/>
        <end position="51"/>
    </location>
</feature>
<name>I4ESZ7_MODI5</name>
<feature type="domain" description="D-alanyl-D-alanine carboxypeptidase-like core" evidence="2">
    <location>
        <begin position="100"/>
        <end position="226"/>
    </location>
</feature>
<dbReference type="STRING" id="477641.MODMU_1060"/>
<dbReference type="InterPro" id="IPR052179">
    <property type="entry name" value="DD-CPase-like"/>
</dbReference>
<keyword evidence="4" id="KW-1185">Reference proteome</keyword>
<evidence type="ECO:0000259" key="2">
    <source>
        <dbReference type="Pfam" id="PF02557"/>
    </source>
</evidence>
<gene>
    <name evidence="3" type="ordered locus">MODMU_1060</name>
</gene>
<dbReference type="Proteomes" id="UP000006461">
    <property type="component" value="Chromosome"/>
</dbReference>
<dbReference type="eggNOG" id="COG1876">
    <property type="taxonomic scope" value="Bacteria"/>
</dbReference>
<dbReference type="InterPro" id="IPR009045">
    <property type="entry name" value="Zn_M74/Hedgehog-like"/>
</dbReference>
<dbReference type="PANTHER" id="PTHR34385:SF1">
    <property type="entry name" value="PEPTIDOGLYCAN L-ALANYL-D-GLUTAMATE ENDOPEPTIDASE CWLK"/>
    <property type="match status" value="1"/>
</dbReference>
<dbReference type="InterPro" id="IPR003709">
    <property type="entry name" value="VanY-like_core_dom"/>
</dbReference>
<evidence type="ECO:0000256" key="1">
    <source>
        <dbReference type="SAM" id="MobiDB-lite"/>
    </source>
</evidence>
<dbReference type="CDD" id="cd14852">
    <property type="entry name" value="LD-carboxypeptidase"/>
    <property type="match status" value="1"/>
</dbReference>
<sequence length="255" mass="26692">MVLLAVVAAVVGLVREARSSDAPVTADAAGTSTSAAAPSSSAPATTSSAAPATPPPAAPTFDRTQLSLDAPDSLWVVVDKARPLAPLEYAPADLVDIGGRQLRAEAAQAMRDMTAAAAAQGLTVTLQSAYRSYDYQVDTFRNQVARFGEARAEIQVARPGYSEHQTGLAADVGGGGCDIESCFATTAEGRWVADHGAEFGWIVRYPDGAQDVTGYKYEPWHVRYVGVALATELQRTGTRTLEEFFGLPAAPGYPG</sequence>
<dbReference type="EMBL" id="FO203431">
    <property type="protein sequence ID" value="CCH86510.1"/>
    <property type="molecule type" value="Genomic_DNA"/>
</dbReference>
<organism evidence="3 4">
    <name type="scientific">Modestobacter italicus (strain DSM 44449 / CECT 9708 / BC 501)</name>
    <dbReference type="NCBI Taxonomy" id="2732864"/>
    <lineage>
        <taxon>Bacteria</taxon>
        <taxon>Bacillati</taxon>
        <taxon>Actinomycetota</taxon>
        <taxon>Actinomycetes</taxon>
        <taxon>Geodermatophilales</taxon>
        <taxon>Geodermatophilaceae</taxon>
        <taxon>Modestobacter</taxon>
    </lineage>
</organism>
<proteinExistence type="predicted"/>
<dbReference type="AlphaFoldDB" id="I4ESZ7"/>
<dbReference type="EC" id="3.4.16.4" evidence="3"/>
<keyword evidence="3" id="KW-0378">Hydrolase</keyword>
<keyword evidence="3" id="KW-0645">Protease</keyword>
<dbReference type="KEGG" id="mmar:MODMU_1060"/>
<dbReference type="HOGENOM" id="CLU_054193_1_3_11"/>